<proteinExistence type="predicted"/>
<name>A0A223LDH8_9CAUD</name>
<reference evidence="1 2" key="1">
    <citation type="submission" date="2017-07" db="EMBL/GenBank/DDBJ databases">
        <title>In vitro design and evaluation of phage cocktails against multidrug-resistant Aeromonas salmonicida.</title>
        <authorList>
            <person name="Chen L."/>
            <person name="Yuan S."/>
            <person name="Ma Y."/>
        </authorList>
    </citation>
    <scope>NUCLEOTIDE SEQUENCE [LARGE SCALE GENOMIC DNA]</scope>
</reference>
<evidence type="ECO:0000313" key="1">
    <source>
        <dbReference type="EMBL" id="ASU00287.1"/>
    </source>
</evidence>
<keyword evidence="2" id="KW-1185">Reference proteome</keyword>
<sequence>MIVFIGFDDDMNVVEITECTPTRIEVMDMMVKSHHTVCVVVDVKEEQIDTWIDSDCSTLNDDLADLDMCGMVIAKIDNRKF</sequence>
<dbReference type="EMBL" id="MF448340">
    <property type="protein sequence ID" value="ASU00287.1"/>
    <property type="molecule type" value="Genomic_DNA"/>
</dbReference>
<dbReference type="Proteomes" id="UP000226092">
    <property type="component" value="Segment"/>
</dbReference>
<organism evidence="1 2">
    <name type="scientific">Aeromonas phage AS-zj</name>
    <dbReference type="NCBI Taxonomy" id="2024208"/>
    <lineage>
        <taxon>Viruses</taxon>
        <taxon>Duplodnaviria</taxon>
        <taxon>Heunggongvirae</taxon>
        <taxon>Uroviricota</taxon>
        <taxon>Caudoviricetes</taxon>
        <taxon>Pantevenvirales</taxon>
        <taxon>Straboviridae</taxon>
        <taxon>Emmerichvirinae</taxon>
        <taxon>Ceceduovirus</taxon>
        <taxon>Ceceduovirus aszj</taxon>
    </lineage>
</organism>
<dbReference type="KEGG" id="vg:55604632"/>
<protein>
    <submittedName>
        <fullName evidence="1">Uncharacterized protein</fullName>
    </submittedName>
</protein>
<accession>A0A223LDH8</accession>
<dbReference type="GeneID" id="55604632"/>
<evidence type="ECO:0000313" key="2">
    <source>
        <dbReference type="Proteomes" id="UP000226092"/>
    </source>
</evidence>
<dbReference type="RefSeq" id="YP_009834565.1">
    <property type="nucleotide sequence ID" value="NC_048673.1"/>
</dbReference>